<dbReference type="RefSeq" id="WP_092064197.1">
    <property type="nucleotide sequence ID" value="NZ_FNIN01000003.1"/>
</dbReference>
<keyword evidence="3" id="KW-1185">Reference proteome</keyword>
<name>A0A1H0CJZ9_9BACT</name>
<feature type="transmembrane region" description="Helical" evidence="1">
    <location>
        <begin position="6"/>
        <end position="26"/>
    </location>
</feature>
<proteinExistence type="predicted"/>
<sequence>MYDGGKILAGLAIFVALFTFPFWYNIGSAAYQRPKLEQPKSKACVESVEFMRADHMQLLNEWRDMYVREHITKYKSRLTGKEIHISLSKTCMKCHESKEKFCDQCHTSLAVSPYCWDCHVAPKGEK</sequence>
<evidence type="ECO:0000313" key="3">
    <source>
        <dbReference type="Proteomes" id="UP000199602"/>
    </source>
</evidence>
<evidence type="ECO:0000256" key="1">
    <source>
        <dbReference type="SAM" id="Phobius"/>
    </source>
</evidence>
<dbReference type="SUPFAM" id="SSF48695">
    <property type="entry name" value="Multiheme cytochromes"/>
    <property type="match status" value="1"/>
</dbReference>
<dbReference type="STRING" id="206665.SAMN04488516_10380"/>
<dbReference type="Proteomes" id="UP000199602">
    <property type="component" value="Unassembled WGS sequence"/>
</dbReference>
<organism evidence="2 3">
    <name type="scientific">Desulfonauticus submarinus</name>
    <dbReference type="NCBI Taxonomy" id="206665"/>
    <lineage>
        <taxon>Bacteria</taxon>
        <taxon>Pseudomonadati</taxon>
        <taxon>Thermodesulfobacteriota</taxon>
        <taxon>Desulfovibrionia</taxon>
        <taxon>Desulfovibrionales</taxon>
        <taxon>Desulfonauticaceae</taxon>
        <taxon>Desulfonauticus</taxon>
    </lineage>
</organism>
<dbReference type="AlphaFoldDB" id="A0A1H0CJZ9"/>
<keyword evidence="1" id="KW-0812">Transmembrane</keyword>
<dbReference type="InterPro" id="IPR047668">
    <property type="entry name" value="DsrJ"/>
</dbReference>
<protein>
    <submittedName>
        <fullName evidence="2">Putative sulfite reductase-associated electron transfer protein DsrJ</fullName>
    </submittedName>
</protein>
<dbReference type="EMBL" id="FNIN01000003">
    <property type="protein sequence ID" value="SDN58204.1"/>
    <property type="molecule type" value="Genomic_DNA"/>
</dbReference>
<accession>A0A1H0CJZ9</accession>
<reference evidence="2 3" key="1">
    <citation type="submission" date="2016-10" db="EMBL/GenBank/DDBJ databases">
        <authorList>
            <person name="de Groot N.N."/>
        </authorList>
    </citation>
    <scope>NUCLEOTIDE SEQUENCE [LARGE SCALE GENOMIC DNA]</scope>
    <source>
        <strain evidence="2 3">DSM 15269</strain>
    </source>
</reference>
<gene>
    <name evidence="2" type="ORF">SAMN04488516_10380</name>
</gene>
<dbReference type="NCBIfam" id="NF038038">
    <property type="entry name" value="cytoc_DsrJ"/>
    <property type="match status" value="1"/>
</dbReference>
<dbReference type="OrthoDB" id="9790557at2"/>
<keyword evidence="1" id="KW-1133">Transmembrane helix</keyword>
<dbReference type="InterPro" id="IPR036280">
    <property type="entry name" value="Multihaem_cyt_sf"/>
</dbReference>
<evidence type="ECO:0000313" key="2">
    <source>
        <dbReference type="EMBL" id="SDN58204.1"/>
    </source>
</evidence>
<keyword evidence="1" id="KW-0472">Membrane</keyword>